<proteinExistence type="predicted"/>
<evidence type="ECO:0000313" key="3">
    <source>
        <dbReference type="Proteomes" id="UP001310594"/>
    </source>
</evidence>
<evidence type="ECO:0000256" key="1">
    <source>
        <dbReference type="SAM" id="MobiDB-lite"/>
    </source>
</evidence>
<sequence>MPSTKASAAGLRSSLKRKREPGRCYLLEVPPELRLHIYEFLYADEYQVAIYVFPNSEMQSQISKTSFRPNGPNAKHLTALLMSCKLVNKEATPILYQILHFSLCFRNGGRKASYRKGLGQLRQCQFAKRIEKMSILIRVDHEDDSDRAVERLDVFFKTLQPDRTIKIVKMWLTIGNHPGMADAVLRVLMCLNCRKGFEVYRAWANGAQRGLPVAATEKCWQDFLKWARAVAVGIDGRPCHLETPQDISQRVSSSSTRTVQPQWREEKELNDNKENTPASSVVDVLANTVALVHISGKHSRTSLLGLPCELRLRIYELVFSTEKRSTVNVYLGSEVCITNLWKMPSLALTCELISEESLPVLYQSVRYDFVFNGGRHDPNWVSKNDTMLNGLTFAKHIR</sequence>
<comment type="caution">
    <text evidence="2">The sequence shown here is derived from an EMBL/GenBank/DDBJ whole genome shotgun (WGS) entry which is preliminary data.</text>
</comment>
<accession>A0AAN7VZ50</accession>
<gene>
    <name evidence="2" type="ORF">LTR97_011092</name>
</gene>
<name>A0AAN7VZ50_9PEZI</name>
<feature type="compositionally biased region" description="Low complexity" evidence="1">
    <location>
        <begin position="248"/>
        <end position="260"/>
    </location>
</feature>
<feature type="region of interest" description="Disordered" evidence="1">
    <location>
        <begin position="245"/>
        <end position="276"/>
    </location>
</feature>
<protein>
    <recommendedName>
        <fullName evidence="4">F-box domain-containing protein</fullName>
    </recommendedName>
</protein>
<feature type="compositionally biased region" description="Basic and acidic residues" evidence="1">
    <location>
        <begin position="263"/>
        <end position="274"/>
    </location>
</feature>
<dbReference type="PANTHER" id="PTHR42085">
    <property type="entry name" value="F-BOX DOMAIN-CONTAINING PROTEIN"/>
    <property type="match status" value="1"/>
</dbReference>
<organism evidence="2 3">
    <name type="scientific">Elasticomyces elasticus</name>
    <dbReference type="NCBI Taxonomy" id="574655"/>
    <lineage>
        <taxon>Eukaryota</taxon>
        <taxon>Fungi</taxon>
        <taxon>Dikarya</taxon>
        <taxon>Ascomycota</taxon>
        <taxon>Pezizomycotina</taxon>
        <taxon>Dothideomycetes</taxon>
        <taxon>Dothideomycetidae</taxon>
        <taxon>Mycosphaerellales</taxon>
        <taxon>Teratosphaeriaceae</taxon>
        <taxon>Elasticomyces</taxon>
    </lineage>
</organism>
<dbReference type="EMBL" id="JAVRQU010000020">
    <property type="protein sequence ID" value="KAK5691921.1"/>
    <property type="molecule type" value="Genomic_DNA"/>
</dbReference>
<evidence type="ECO:0008006" key="4">
    <source>
        <dbReference type="Google" id="ProtNLM"/>
    </source>
</evidence>
<dbReference type="InterPro" id="IPR038883">
    <property type="entry name" value="AN11006-like"/>
</dbReference>
<dbReference type="PANTHER" id="PTHR42085:SF2">
    <property type="entry name" value="F-BOX DOMAIN-CONTAINING PROTEIN"/>
    <property type="match status" value="1"/>
</dbReference>
<dbReference type="AlphaFoldDB" id="A0AAN7VZ50"/>
<evidence type="ECO:0000313" key="2">
    <source>
        <dbReference type="EMBL" id="KAK5691921.1"/>
    </source>
</evidence>
<reference evidence="2" key="1">
    <citation type="submission" date="2023-08" db="EMBL/GenBank/DDBJ databases">
        <title>Black Yeasts Isolated from many extreme environments.</title>
        <authorList>
            <person name="Coleine C."/>
            <person name="Stajich J.E."/>
            <person name="Selbmann L."/>
        </authorList>
    </citation>
    <scope>NUCLEOTIDE SEQUENCE</scope>
    <source>
        <strain evidence="2">CCFEE 5810</strain>
    </source>
</reference>
<dbReference type="Proteomes" id="UP001310594">
    <property type="component" value="Unassembled WGS sequence"/>
</dbReference>